<dbReference type="InterPro" id="IPR001264">
    <property type="entry name" value="Glyco_trans_51"/>
</dbReference>
<evidence type="ECO:0000259" key="16">
    <source>
        <dbReference type="Pfam" id="PF00905"/>
    </source>
</evidence>
<dbReference type="Gene3D" id="1.10.3810.10">
    <property type="entry name" value="Biosynthetic peptidoglycan transglycosylase-like"/>
    <property type="match status" value="1"/>
</dbReference>
<sequence length="819" mass="87010">MSEPDATLEGRNDAGPRYRANQPQKKGWRRLFTWKALALYVLGFFLLVAGAVAVAFATIDVPEPNDFSTSETSIVYYDDGETELGRLGAENREIVNSEQIPDTLKQAVIAAEDRSFYDNPGFSVTGIARAAWDQVRGTASAGGGSTITQQYVKNYYLTQEQTLSRKLQEFVIAVKIDQSIDKDQILTDYLNTIWFGRGTYGVQTASQAYFGVEVEELDLAQSAALAAILRSPASYDPTQGEENEARFEERFRYVLNGMVTTGAIDRSTAENTEPPEVRPEERENRFGGTDGYLLLMVRDELRERGFDDSEIEAGGLRVTTSFNEQAQEAAVRAVSEERPTENAERVHVGLSAVRPGDGGIVALYGGEDAVEQGFNNAVDARVQPGSIIKPFTLAAALENGHSLYSRFAGNSPYAREGLGSPVENQGNRSWGASVDLLQATERSVNTAFVDLVYSLSPQTVIDALARAGIPEDAPGLEPNARVTLGIASLTSLEMSEAYATLAAQGVHTDTYTVSEVRNSAGDTLYEREIVPEQAFEPDVTADVTYALRQVVESWRGTGQVARSLERPVAGKTGTHEELTSWFAGYTPQLATSVTYFRGDGSEAGTESLNGVGGMDNFAGGAYPARTWTAFMRAALEGEPAEEFPERANVNMYSPAQPPSNGGGSGDGGGDGSGGDESGQDESGDENGGDESGQDESGQDESGQDESGNDENGGDESGDENGGDESGQDESGDENGGDESGQDESGQDESGQDESGNDENGGDESGNENGGGESGNENGGDDGTEWGDDGSGDNGEGNDTGAETSTTVNRRVAAAVRTSV</sequence>
<comment type="similarity">
    <text evidence="1">In the C-terminal section; belongs to the transpeptidase family.</text>
</comment>
<dbReference type="FunFam" id="1.10.3810.10:FF:000001">
    <property type="entry name" value="Penicillin-binding protein 1A"/>
    <property type="match status" value="1"/>
</dbReference>
<evidence type="ECO:0000313" key="18">
    <source>
        <dbReference type="EMBL" id="RAW18908.1"/>
    </source>
</evidence>
<dbReference type="RefSeq" id="WP_112256619.1">
    <property type="nucleotide sequence ID" value="NZ_QMIG01000001.1"/>
</dbReference>
<dbReference type="GO" id="GO:0071555">
    <property type="term" value="P:cell wall organization"/>
    <property type="evidence" value="ECO:0007669"/>
    <property type="project" value="UniProtKB-KW"/>
</dbReference>
<keyword evidence="3" id="KW-0121">Carboxypeptidase</keyword>
<comment type="catalytic activity">
    <reaction evidence="13">
        <text>[GlcNAc-(1-&gt;4)-Mur2Ac(oyl-L-Ala-gamma-D-Glu-L-Lys-D-Ala-D-Ala)](n)-di-trans,octa-cis-undecaprenyl diphosphate + beta-D-GlcNAc-(1-&gt;4)-Mur2Ac(oyl-L-Ala-gamma-D-Glu-L-Lys-D-Ala-D-Ala)-di-trans,octa-cis-undecaprenyl diphosphate = [GlcNAc-(1-&gt;4)-Mur2Ac(oyl-L-Ala-gamma-D-Glu-L-Lys-D-Ala-D-Ala)](n+1)-di-trans,octa-cis-undecaprenyl diphosphate + di-trans,octa-cis-undecaprenyl diphosphate + H(+)</text>
        <dbReference type="Rhea" id="RHEA:23708"/>
        <dbReference type="Rhea" id="RHEA-COMP:9602"/>
        <dbReference type="Rhea" id="RHEA-COMP:9603"/>
        <dbReference type="ChEBI" id="CHEBI:15378"/>
        <dbReference type="ChEBI" id="CHEBI:58405"/>
        <dbReference type="ChEBI" id="CHEBI:60033"/>
        <dbReference type="ChEBI" id="CHEBI:78435"/>
        <dbReference type="EC" id="2.4.99.28"/>
    </reaction>
</comment>
<accession>A0A329R749</accession>
<keyword evidence="11" id="KW-0961">Cell wall biogenesis/degradation</keyword>
<dbReference type="Pfam" id="PF00905">
    <property type="entry name" value="Transpeptidase"/>
    <property type="match status" value="1"/>
</dbReference>
<reference evidence="18 19" key="1">
    <citation type="submission" date="2018-06" db="EMBL/GenBank/DDBJ databases">
        <title>Phytoactinopolyspora halophila sp. nov., a novel halophilic actinomycete isolated from a saline soil in China.</title>
        <authorList>
            <person name="Tang S.-K."/>
        </authorList>
    </citation>
    <scope>NUCLEOTIDE SEQUENCE [LARGE SCALE GENOMIC DNA]</scope>
    <source>
        <strain evidence="18 19">YIM 96934</strain>
    </source>
</reference>
<dbReference type="Proteomes" id="UP000250462">
    <property type="component" value="Unassembled WGS sequence"/>
</dbReference>
<dbReference type="InterPro" id="IPR001460">
    <property type="entry name" value="PCN-bd_Tpept"/>
</dbReference>
<evidence type="ECO:0000256" key="2">
    <source>
        <dbReference type="ARBA" id="ARBA00007739"/>
    </source>
</evidence>
<evidence type="ECO:0000256" key="14">
    <source>
        <dbReference type="SAM" id="MobiDB-lite"/>
    </source>
</evidence>
<dbReference type="SUPFAM" id="SSF56601">
    <property type="entry name" value="beta-lactamase/transpeptidase-like"/>
    <property type="match status" value="1"/>
</dbReference>
<evidence type="ECO:0000256" key="11">
    <source>
        <dbReference type="ARBA" id="ARBA00023316"/>
    </source>
</evidence>
<dbReference type="GO" id="GO:0008955">
    <property type="term" value="F:peptidoglycan glycosyltransferase activity"/>
    <property type="evidence" value="ECO:0007669"/>
    <property type="project" value="UniProtKB-EC"/>
</dbReference>
<feature type="domain" description="Penicillin-binding protein transpeptidase" evidence="16">
    <location>
        <begin position="353"/>
        <end position="588"/>
    </location>
</feature>
<feature type="compositionally biased region" description="Acidic residues" evidence="14">
    <location>
        <begin position="778"/>
        <end position="790"/>
    </location>
</feature>
<evidence type="ECO:0000256" key="8">
    <source>
        <dbReference type="ARBA" id="ARBA00022960"/>
    </source>
</evidence>
<feature type="transmembrane region" description="Helical" evidence="15">
    <location>
        <begin position="37"/>
        <end position="59"/>
    </location>
</feature>
<evidence type="ECO:0000256" key="1">
    <source>
        <dbReference type="ARBA" id="ARBA00007090"/>
    </source>
</evidence>
<keyword evidence="15" id="KW-1133">Transmembrane helix</keyword>
<keyword evidence="15" id="KW-0472">Membrane</keyword>
<evidence type="ECO:0000256" key="9">
    <source>
        <dbReference type="ARBA" id="ARBA00022984"/>
    </source>
</evidence>
<dbReference type="InterPro" id="IPR012338">
    <property type="entry name" value="Beta-lactam/transpept-like"/>
</dbReference>
<keyword evidence="4" id="KW-0645">Protease</keyword>
<evidence type="ECO:0000256" key="3">
    <source>
        <dbReference type="ARBA" id="ARBA00022645"/>
    </source>
</evidence>
<evidence type="ECO:0000256" key="5">
    <source>
        <dbReference type="ARBA" id="ARBA00022676"/>
    </source>
</evidence>
<dbReference type="GO" id="GO:0008360">
    <property type="term" value="P:regulation of cell shape"/>
    <property type="evidence" value="ECO:0007669"/>
    <property type="project" value="UniProtKB-KW"/>
</dbReference>
<evidence type="ECO:0000256" key="4">
    <source>
        <dbReference type="ARBA" id="ARBA00022670"/>
    </source>
</evidence>
<dbReference type="InterPro" id="IPR036950">
    <property type="entry name" value="PBP_transglycosylase"/>
</dbReference>
<feature type="compositionally biased region" description="Acidic residues" evidence="14">
    <location>
        <begin position="677"/>
        <end position="765"/>
    </location>
</feature>
<dbReference type="GO" id="GO:0030288">
    <property type="term" value="C:outer membrane-bounded periplasmic space"/>
    <property type="evidence" value="ECO:0007669"/>
    <property type="project" value="TreeGrafter"/>
</dbReference>
<keyword evidence="6" id="KW-0808">Transferase</keyword>
<dbReference type="PANTHER" id="PTHR32282:SF34">
    <property type="entry name" value="PENICILLIN-BINDING PROTEIN 1A"/>
    <property type="match status" value="1"/>
</dbReference>
<name>A0A329R749_9ACTN</name>
<evidence type="ECO:0000256" key="12">
    <source>
        <dbReference type="ARBA" id="ARBA00034000"/>
    </source>
</evidence>
<evidence type="ECO:0000313" key="19">
    <source>
        <dbReference type="Proteomes" id="UP000250462"/>
    </source>
</evidence>
<keyword evidence="10" id="KW-0511">Multifunctional enzyme</keyword>
<dbReference type="Gene3D" id="3.40.710.10">
    <property type="entry name" value="DD-peptidase/beta-lactamase superfamily"/>
    <property type="match status" value="1"/>
</dbReference>
<evidence type="ECO:0000256" key="15">
    <source>
        <dbReference type="SAM" id="Phobius"/>
    </source>
</evidence>
<organism evidence="18 19">
    <name type="scientific">Phytoactinopolyspora halophila</name>
    <dbReference type="NCBI Taxonomy" id="1981511"/>
    <lineage>
        <taxon>Bacteria</taxon>
        <taxon>Bacillati</taxon>
        <taxon>Actinomycetota</taxon>
        <taxon>Actinomycetes</taxon>
        <taxon>Jiangellales</taxon>
        <taxon>Jiangellaceae</taxon>
        <taxon>Phytoactinopolyspora</taxon>
    </lineage>
</organism>
<evidence type="ECO:0000256" key="10">
    <source>
        <dbReference type="ARBA" id="ARBA00023268"/>
    </source>
</evidence>
<comment type="catalytic activity">
    <reaction evidence="12">
        <text>Preferential cleavage: (Ac)2-L-Lys-D-Ala-|-D-Ala. Also transpeptidation of peptidyl-alanyl moieties that are N-acyl substituents of D-alanine.</text>
        <dbReference type="EC" id="3.4.16.4"/>
    </reaction>
</comment>
<dbReference type="PANTHER" id="PTHR32282">
    <property type="entry name" value="BINDING PROTEIN TRANSPEPTIDASE, PUTATIVE-RELATED"/>
    <property type="match status" value="1"/>
</dbReference>
<protein>
    <submittedName>
        <fullName evidence="18">Penicillin-binding protein</fullName>
    </submittedName>
</protein>
<keyword evidence="5" id="KW-0328">Glycosyltransferase</keyword>
<proteinExistence type="inferred from homology"/>
<keyword evidence="19" id="KW-1185">Reference proteome</keyword>
<comment type="caution">
    <text evidence="18">The sequence shown here is derived from an EMBL/GenBank/DDBJ whole genome shotgun (WGS) entry which is preliminary data.</text>
</comment>
<evidence type="ECO:0000256" key="13">
    <source>
        <dbReference type="ARBA" id="ARBA00049902"/>
    </source>
</evidence>
<evidence type="ECO:0000259" key="17">
    <source>
        <dbReference type="Pfam" id="PF00912"/>
    </source>
</evidence>
<dbReference type="AlphaFoldDB" id="A0A329R749"/>
<dbReference type="EMBL" id="QMIG01000001">
    <property type="protein sequence ID" value="RAW18908.1"/>
    <property type="molecule type" value="Genomic_DNA"/>
</dbReference>
<feature type="region of interest" description="Disordered" evidence="14">
    <location>
        <begin position="1"/>
        <end position="21"/>
    </location>
</feature>
<dbReference type="InterPro" id="IPR023346">
    <property type="entry name" value="Lysozyme-like_dom_sf"/>
</dbReference>
<keyword evidence="15" id="KW-0812">Transmembrane</keyword>
<keyword evidence="9" id="KW-0573">Peptidoglycan synthesis</keyword>
<dbReference type="GO" id="GO:0009252">
    <property type="term" value="P:peptidoglycan biosynthetic process"/>
    <property type="evidence" value="ECO:0007669"/>
    <property type="project" value="UniProtKB-KW"/>
</dbReference>
<feature type="region of interest" description="Disordered" evidence="14">
    <location>
        <begin position="650"/>
        <end position="819"/>
    </location>
</feature>
<dbReference type="GO" id="GO:0008658">
    <property type="term" value="F:penicillin binding"/>
    <property type="evidence" value="ECO:0007669"/>
    <property type="project" value="InterPro"/>
</dbReference>
<keyword evidence="7" id="KW-0378">Hydrolase</keyword>
<keyword evidence="8" id="KW-0133">Cell shape</keyword>
<gene>
    <name evidence="18" type="ORF">DPM12_02365</name>
</gene>
<evidence type="ECO:0000256" key="7">
    <source>
        <dbReference type="ARBA" id="ARBA00022801"/>
    </source>
</evidence>
<feature type="region of interest" description="Disordered" evidence="14">
    <location>
        <begin position="263"/>
        <end position="285"/>
    </location>
</feature>
<dbReference type="InterPro" id="IPR050396">
    <property type="entry name" value="Glycosyltr_51/Transpeptidase"/>
</dbReference>
<dbReference type="OrthoDB" id="9766909at2"/>
<evidence type="ECO:0000256" key="6">
    <source>
        <dbReference type="ARBA" id="ARBA00022679"/>
    </source>
</evidence>
<dbReference type="Pfam" id="PF00912">
    <property type="entry name" value="Transgly"/>
    <property type="match status" value="1"/>
</dbReference>
<dbReference type="GO" id="GO:0009002">
    <property type="term" value="F:serine-type D-Ala-D-Ala carboxypeptidase activity"/>
    <property type="evidence" value="ECO:0007669"/>
    <property type="project" value="UniProtKB-EC"/>
</dbReference>
<feature type="compositionally biased region" description="Basic and acidic residues" evidence="14">
    <location>
        <begin position="275"/>
        <end position="285"/>
    </location>
</feature>
<feature type="compositionally biased region" description="Gly residues" evidence="14">
    <location>
        <begin position="660"/>
        <end position="676"/>
    </location>
</feature>
<dbReference type="GO" id="GO:0006508">
    <property type="term" value="P:proteolysis"/>
    <property type="evidence" value="ECO:0007669"/>
    <property type="project" value="UniProtKB-KW"/>
</dbReference>
<feature type="compositionally biased region" description="Gly residues" evidence="14">
    <location>
        <begin position="767"/>
        <end position="777"/>
    </location>
</feature>
<dbReference type="SUPFAM" id="SSF53955">
    <property type="entry name" value="Lysozyme-like"/>
    <property type="match status" value="1"/>
</dbReference>
<feature type="domain" description="Glycosyl transferase family 51" evidence="17">
    <location>
        <begin position="83"/>
        <end position="258"/>
    </location>
</feature>
<comment type="similarity">
    <text evidence="2">In the N-terminal section; belongs to the glycosyltransferase 51 family.</text>
</comment>